<dbReference type="Pfam" id="PF13091">
    <property type="entry name" value="PLDc_2"/>
    <property type="match status" value="1"/>
</dbReference>
<feature type="transmembrane region" description="Helical" evidence="6">
    <location>
        <begin position="666"/>
        <end position="685"/>
    </location>
</feature>
<protein>
    <recommendedName>
        <fullName evidence="7">PLD phosphodiesterase domain-containing protein</fullName>
    </recommendedName>
</protein>
<evidence type="ECO:0000313" key="9">
    <source>
        <dbReference type="Proteomes" id="UP000295294"/>
    </source>
</evidence>
<feature type="transmembrane region" description="Helical" evidence="6">
    <location>
        <begin position="697"/>
        <end position="717"/>
    </location>
</feature>
<gene>
    <name evidence="8" type="ORF">E0W60_09895</name>
</gene>
<evidence type="ECO:0000256" key="1">
    <source>
        <dbReference type="ARBA" id="ARBA00000798"/>
    </source>
</evidence>
<dbReference type="PANTHER" id="PTHR18896:SF76">
    <property type="entry name" value="PHOSPHOLIPASE"/>
    <property type="match status" value="1"/>
</dbReference>
<dbReference type="EMBL" id="CP038634">
    <property type="protein sequence ID" value="QBY51409.1"/>
    <property type="molecule type" value="Genomic_DNA"/>
</dbReference>
<keyword evidence="6" id="KW-0472">Membrane</keyword>
<dbReference type="GO" id="GO:0005886">
    <property type="term" value="C:plasma membrane"/>
    <property type="evidence" value="ECO:0007669"/>
    <property type="project" value="TreeGrafter"/>
</dbReference>
<dbReference type="CDD" id="cd09140">
    <property type="entry name" value="PLDc_vPLD1_2_like_bac_1"/>
    <property type="match status" value="1"/>
</dbReference>
<feature type="compositionally biased region" description="Low complexity" evidence="5">
    <location>
        <begin position="737"/>
        <end position="752"/>
    </location>
</feature>
<keyword evidence="2" id="KW-0677">Repeat</keyword>
<proteinExistence type="predicted"/>
<dbReference type="CDD" id="cd09143">
    <property type="entry name" value="PLDc_vPLD1_2_like_bac_2"/>
    <property type="match status" value="1"/>
</dbReference>
<reference evidence="8 9" key="1">
    <citation type="submission" date="2019-03" db="EMBL/GenBank/DDBJ databases">
        <title>Efficiently degradation of phenoxyalkanoic acid herbicides by Cupriavidus oxalaticus strain X32.</title>
        <authorList>
            <person name="Sheng X."/>
        </authorList>
    </citation>
    <scope>NUCLEOTIDE SEQUENCE [LARGE SCALE GENOMIC DNA]</scope>
    <source>
        <strain evidence="8 9">X32</strain>
    </source>
</reference>
<dbReference type="AlphaFoldDB" id="A0A4P7LBK3"/>
<feature type="region of interest" description="Disordered" evidence="5">
    <location>
        <begin position="1"/>
        <end position="26"/>
    </location>
</feature>
<feature type="transmembrane region" description="Helical" evidence="6">
    <location>
        <begin position="510"/>
        <end position="529"/>
    </location>
</feature>
<keyword evidence="3" id="KW-0378">Hydrolase</keyword>
<dbReference type="InterPro" id="IPR036259">
    <property type="entry name" value="MFS_trans_sf"/>
</dbReference>
<dbReference type="InterPro" id="IPR025202">
    <property type="entry name" value="PLD-like_dom"/>
</dbReference>
<organism evidence="8 9">
    <name type="scientific">Cupriavidus oxalaticus</name>
    <dbReference type="NCBI Taxonomy" id="96344"/>
    <lineage>
        <taxon>Bacteria</taxon>
        <taxon>Pseudomonadati</taxon>
        <taxon>Pseudomonadota</taxon>
        <taxon>Betaproteobacteria</taxon>
        <taxon>Burkholderiales</taxon>
        <taxon>Burkholderiaceae</taxon>
        <taxon>Cupriavidus</taxon>
    </lineage>
</organism>
<dbReference type="InterPro" id="IPR032816">
    <property type="entry name" value="VTT_dom"/>
</dbReference>
<dbReference type="RefSeq" id="WP_135703811.1">
    <property type="nucleotide sequence ID" value="NZ_CP038634.1"/>
</dbReference>
<dbReference type="SUPFAM" id="SSF56024">
    <property type="entry name" value="Phospholipase D/nuclease"/>
    <property type="match status" value="2"/>
</dbReference>
<evidence type="ECO:0000256" key="2">
    <source>
        <dbReference type="ARBA" id="ARBA00022737"/>
    </source>
</evidence>
<evidence type="ECO:0000256" key="5">
    <source>
        <dbReference type="SAM" id="MobiDB-lite"/>
    </source>
</evidence>
<dbReference type="SUPFAM" id="SSF103473">
    <property type="entry name" value="MFS general substrate transporter"/>
    <property type="match status" value="1"/>
</dbReference>
<feature type="transmembrane region" description="Helical" evidence="6">
    <location>
        <begin position="590"/>
        <end position="610"/>
    </location>
</feature>
<feature type="region of interest" description="Disordered" evidence="5">
    <location>
        <begin position="725"/>
        <end position="784"/>
    </location>
</feature>
<dbReference type="STRING" id="1349762.GCA_001592245_04501"/>
<dbReference type="GO" id="GO:0004630">
    <property type="term" value="F:phospholipase D activity"/>
    <property type="evidence" value="ECO:0007669"/>
    <property type="project" value="UniProtKB-EC"/>
</dbReference>
<dbReference type="InterPro" id="IPR001736">
    <property type="entry name" value="PLipase_D/transphosphatidylase"/>
</dbReference>
<evidence type="ECO:0000259" key="7">
    <source>
        <dbReference type="PROSITE" id="PS50035"/>
    </source>
</evidence>
<evidence type="ECO:0000256" key="3">
    <source>
        <dbReference type="ARBA" id="ARBA00022801"/>
    </source>
</evidence>
<dbReference type="KEGG" id="cox:E0W60_09895"/>
<keyword evidence="6" id="KW-0812">Transmembrane</keyword>
<dbReference type="Pfam" id="PF00614">
    <property type="entry name" value="PLDc"/>
    <property type="match status" value="1"/>
</dbReference>
<feature type="domain" description="PLD phosphodiesterase" evidence="7">
    <location>
        <begin position="372"/>
        <end position="394"/>
    </location>
</feature>
<evidence type="ECO:0000256" key="4">
    <source>
        <dbReference type="ARBA" id="ARBA00023098"/>
    </source>
</evidence>
<dbReference type="SMART" id="SM00155">
    <property type="entry name" value="PLDc"/>
    <property type="match status" value="2"/>
</dbReference>
<dbReference type="GO" id="GO:0009395">
    <property type="term" value="P:phospholipid catabolic process"/>
    <property type="evidence" value="ECO:0007669"/>
    <property type="project" value="TreeGrafter"/>
</dbReference>
<dbReference type="PROSITE" id="PS50035">
    <property type="entry name" value="PLD"/>
    <property type="match status" value="2"/>
</dbReference>
<dbReference type="PANTHER" id="PTHR18896">
    <property type="entry name" value="PHOSPHOLIPASE D"/>
    <property type="match status" value="1"/>
</dbReference>
<feature type="compositionally biased region" description="Pro residues" evidence="5">
    <location>
        <begin position="1"/>
        <end position="16"/>
    </location>
</feature>
<keyword evidence="6" id="KW-1133">Transmembrane helix</keyword>
<keyword evidence="4" id="KW-0443">Lipid metabolism</keyword>
<dbReference type="Gene3D" id="3.30.870.10">
    <property type="entry name" value="Endonuclease Chain A"/>
    <property type="match status" value="2"/>
</dbReference>
<dbReference type="Proteomes" id="UP000295294">
    <property type="component" value="Chromosome 1"/>
</dbReference>
<dbReference type="Pfam" id="PF09335">
    <property type="entry name" value="VTT_dom"/>
    <property type="match status" value="1"/>
</dbReference>
<feature type="transmembrane region" description="Helical" evidence="6">
    <location>
        <begin position="559"/>
        <end position="583"/>
    </location>
</feature>
<comment type="catalytic activity">
    <reaction evidence="1">
        <text>a 1,2-diacyl-sn-glycero-3-phosphocholine + H2O = a 1,2-diacyl-sn-glycero-3-phosphate + choline + H(+)</text>
        <dbReference type="Rhea" id="RHEA:14445"/>
        <dbReference type="ChEBI" id="CHEBI:15354"/>
        <dbReference type="ChEBI" id="CHEBI:15377"/>
        <dbReference type="ChEBI" id="CHEBI:15378"/>
        <dbReference type="ChEBI" id="CHEBI:57643"/>
        <dbReference type="ChEBI" id="CHEBI:58608"/>
        <dbReference type="EC" id="3.1.4.4"/>
    </reaction>
</comment>
<accession>A0A4P7LBK3</accession>
<dbReference type="OrthoDB" id="8828485at2"/>
<feature type="domain" description="PLD phosphodiesterase" evidence="7">
    <location>
        <begin position="151"/>
        <end position="178"/>
    </location>
</feature>
<evidence type="ECO:0000256" key="6">
    <source>
        <dbReference type="SAM" id="Phobius"/>
    </source>
</evidence>
<sequence length="784" mass="85816">MSPPNPPGTATQPPPDTSHALQEPPPFKLEPGRNCWCVEPCRRFAMLVDGDAYFRALREALPRAEHTIFILGWDIDSRMELVPEGAQDGLPDGLRDFLCALADRRPELRIYILSWDYAMVMAMEREWLPSASAHWQAHRHLSFRLDGNHPPGASHHQKVVVIDSKVAFVGGLDLTLRRWDDNSHAPGAPLRVAEGKPYPPFHDVHCALDGQAAAALAMLCAARWLRATGRRPRPPAATSSDPWPPSLAPELTDVRVGIARTMPVCEDEPGVSEIRMLMRDAIASARHSIYMENQYFSSGEIAKALAGRLGREDGPDIVLVSRRNESGWLEAHSMGVLRARLYRRLRAADSWDRFHLYCPTIPGLLPECVNIHSKVTVIDDDFLTIGSSNLSNRSLGLDTECNVVVTSGGDPRVREAIAAMRARLLGEHLDVTPEAFQAKVAETRSLLAAIRALQQKDGRTLEDYAPPLPDDLDAASPADHLLDPIEPIDSDQVLAEFVSHEARPRVMGRVGVMVALALVLAGLAFAWRYTPLREWADFRALLAVVERLDDMPMAPLAMMGIYVAGAVTMLPVTLLILVTVVVFGPLYGAALALGGTMLSTGAGYLAGRLLGRNTVRRFGGRRLNRVSHQLGRHGVLAMVVLRLVPIAPFSLVNLVVGASRIGLRDCLVGTALGMLPGIVISAFLVDRVAAAARNPGLATFALLALVLLLPASLLLVLRRRRRRNAERNKAERHRPVNQQDSQPGNQQNSQQDGDQDSQHDDQHRGPGGPGRRMARVAHAAGERT</sequence>
<evidence type="ECO:0000313" key="8">
    <source>
        <dbReference type="EMBL" id="QBY51409.1"/>
    </source>
</evidence>
<dbReference type="InterPro" id="IPR015679">
    <property type="entry name" value="PLipase_D_fam"/>
</dbReference>
<name>A0A4P7LBK3_9BURK</name>